<dbReference type="InterPro" id="IPR002394">
    <property type="entry name" value="Nicotinic_acetylcholine_rcpt"/>
</dbReference>
<keyword evidence="12" id="KW-0325">Glycoprotein</keyword>
<protein>
    <recommendedName>
        <fullName evidence="22">Neurotransmitter-gated ion-channel ligand-binding domain-containing protein</fullName>
    </recommendedName>
</protein>
<evidence type="ECO:0000256" key="13">
    <source>
        <dbReference type="ARBA" id="ARBA00023257"/>
    </source>
</evidence>
<keyword evidence="8 17" id="KW-0406">Ion transport</keyword>
<dbReference type="PRINTS" id="PR00252">
    <property type="entry name" value="NRIONCHANNEL"/>
</dbReference>
<evidence type="ECO:0000256" key="16">
    <source>
        <dbReference type="ARBA" id="ARBA00034104"/>
    </source>
</evidence>
<dbReference type="EMBL" id="LIAE01010291">
    <property type="protein sequence ID" value="PAV63864.1"/>
    <property type="molecule type" value="Genomic_DNA"/>
</dbReference>
<dbReference type="FunFam" id="1.20.58.390:FF:000038">
    <property type="entry name" value="Acetylcholine receptor subunit beta-like 1"/>
    <property type="match status" value="1"/>
</dbReference>
<evidence type="ECO:0000259" key="18">
    <source>
        <dbReference type="Pfam" id="PF02931"/>
    </source>
</evidence>
<dbReference type="InterPro" id="IPR006029">
    <property type="entry name" value="Neurotrans-gated_channel_TM"/>
</dbReference>
<dbReference type="GO" id="GO:0045211">
    <property type="term" value="C:postsynaptic membrane"/>
    <property type="evidence" value="ECO:0007669"/>
    <property type="project" value="UniProtKB-SubCell"/>
</dbReference>
<keyword evidence="3" id="KW-1003">Cell membrane</keyword>
<evidence type="ECO:0000259" key="19">
    <source>
        <dbReference type="Pfam" id="PF02932"/>
    </source>
</evidence>
<accession>A0A2A2JQ44</accession>
<dbReference type="Pfam" id="PF02932">
    <property type="entry name" value="Neur_chan_memb"/>
    <property type="match status" value="1"/>
</dbReference>
<keyword evidence="13" id="KW-0628">Postsynaptic cell membrane</keyword>
<dbReference type="Pfam" id="PF02931">
    <property type="entry name" value="Neur_chan_LBD"/>
    <property type="match status" value="1"/>
</dbReference>
<evidence type="ECO:0000256" key="9">
    <source>
        <dbReference type="ARBA" id="ARBA00023136"/>
    </source>
</evidence>
<dbReference type="InterPro" id="IPR036734">
    <property type="entry name" value="Neur_chan_lig-bd_sf"/>
</dbReference>
<evidence type="ECO:0000256" key="14">
    <source>
        <dbReference type="ARBA" id="ARBA00023286"/>
    </source>
</evidence>
<evidence type="ECO:0000256" key="7">
    <source>
        <dbReference type="ARBA" id="ARBA00023018"/>
    </source>
</evidence>
<dbReference type="Gene3D" id="1.20.58.390">
    <property type="entry name" value="Neurotransmitter-gated ion-channel transmembrane domain"/>
    <property type="match status" value="2"/>
</dbReference>
<feature type="transmembrane region" description="Helical" evidence="17">
    <location>
        <begin position="476"/>
        <end position="500"/>
    </location>
</feature>
<dbReference type="FunFam" id="2.70.170.10:FF:000016">
    <property type="entry name" value="Nicotinic acetylcholine receptor subunit"/>
    <property type="match status" value="1"/>
</dbReference>
<dbReference type="PANTHER" id="PTHR18945">
    <property type="entry name" value="NEUROTRANSMITTER GATED ION CHANNEL"/>
    <property type="match status" value="1"/>
</dbReference>
<dbReference type="PRINTS" id="PR00254">
    <property type="entry name" value="NICOTINICR"/>
</dbReference>
<keyword evidence="7" id="KW-0770">Synapse</keyword>
<feature type="domain" description="Neurotransmitter-gated ion-channel transmembrane" evidence="19">
    <location>
        <begin position="273"/>
        <end position="492"/>
    </location>
</feature>
<dbReference type="Gene3D" id="2.70.170.10">
    <property type="entry name" value="Neurotransmitter-gated ion-channel ligand-binding domain"/>
    <property type="match status" value="1"/>
</dbReference>
<dbReference type="InterPro" id="IPR038050">
    <property type="entry name" value="Neuro_actylchol_rec"/>
</dbReference>
<keyword evidence="6 17" id="KW-1133">Transmembrane helix</keyword>
<feature type="transmembrane region" description="Helical" evidence="17">
    <location>
        <begin position="332"/>
        <end position="355"/>
    </location>
</feature>
<gene>
    <name evidence="20" type="ORF">WR25_03259</name>
</gene>
<evidence type="ECO:0000256" key="6">
    <source>
        <dbReference type="ARBA" id="ARBA00022989"/>
    </source>
</evidence>
<evidence type="ECO:0008006" key="22">
    <source>
        <dbReference type="Google" id="ProtNLM"/>
    </source>
</evidence>
<dbReference type="InterPro" id="IPR036719">
    <property type="entry name" value="Neuro-gated_channel_TM_sf"/>
</dbReference>
<feature type="signal peptide" evidence="17">
    <location>
        <begin position="1"/>
        <end position="32"/>
    </location>
</feature>
<comment type="similarity">
    <text evidence="1">Belongs to the ligand-gated ion channel (TC 1.A.9) family. Acetylcholine receptor (TC 1.A.9.1) subfamily.</text>
</comment>
<dbReference type="GO" id="GO:0004888">
    <property type="term" value="F:transmembrane signaling receptor activity"/>
    <property type="evidence" value="ECO:0007669"/>
    <property type="project" value="InterPro"/>
</dbReference>
<evidence type="ECO:0000313" key="20">
    <source>
        <dbReference type="EMBL" id="PAV63864.1"/>
    </source>
</evidence>
<keyword evidence="15 17" id="KW-0407">Ion channel</keyword>
<evidence type="ECO:0000256" key="1">
    <source>
        <dbReference type="ARBA" id="ARBA00009237"/>
    </source>
</evidence>
<evidence type="ECO:0000313" key="21">
    <source>
        <dbReference type="Proteomes" id="UP000218231"/>
    </source>
</evidence>
<dbReference type="SUPFAM" id="SSF63712">
    <property type="entry name" value="Nicotinic receptor ligand binding domain-like"/>
    <property type="match status" value="1"/>
</dbReference>
<feature type="chain" id="PRO_5022264728" description="Neurotransmitter-gated ion-channel ligand-binding domain-containing protein" evidence="17">
    <location>
        <begin position="33"/>
        <end position="533"/>
    </location>
</feature>
<keyword evidence="9 17" id="KW-0472">Membrane</keyword>
<dbReference type="SUPFAM" id="SSF90112">
    <property type="entry name" value="Neurotransmitter-gated ion-channel transmembrane pore"/>
    <property type="match status" value="1"/>
</dbReference>
<evidence type="ECO:0000256" key="4">
    <source>
        <dbReference type="ARBA" id="ARBA00022692"/>
    </source>
</evidence>
<keyword evidence="10" id="KW-1015">Disulfide bond</keyword>
<dbReference type="InterPro" id="IPR018000">
    <property type="entry name" value="Neurotransmitter_ion_chnl_CS"/>
</dbReference>
<evidence type="ECO:0000256" key="15">
    <source>
        <dbReference type="ARBA" id="ARBA00023303"/>
    </source>
</evidence>
<evidence type="ECO:0000256" key="5">
    <source>
        <dbReference type="ARBA" id="ARBA00022729"/>
    </source>
</evidence>
<keyword evidence="14" id="KW-1071">Ligand-gated ion channel</keyword>
<dbReference type="InterPro" id="IPR006201">
    <property type="entry name" value="Neur_channel"/>
</dbReference>
<sequence>MKPIKSAKSPIKMANVLCIIFLFLLKAMSAVGNDDEDRLMIDLFRGYNALVQPVANKSHLPMIVQIAMQLVLLVNVDEKQQVMHTNVWLALVSFLQKIRTSIFIIFQKWNDYQLKWDPSNYGGIESMRVAPDKIWQPDIVLFNNADGNYEVSFLCNTLIHHTGEVLWVPPAIYKSSCIIDVEYFPFDEQICSLTFGSWTYNREELKLDFLYSDMVDFSDYASSSIWDLIDGPAILTEDRSRVEFQIRIRSARSLNLQFFPTFRRKTLFYTVVLLLPTIMMAFLNVTVFYLPTASGEKMGLTMNVSLSIVVFLLLVSKILPPTSSSIPLAAKYLLLTFVLNVITIVVTTVICNIYFRSAATHHLPPWVRSLFLEWLPLFMCMKRPNRKNVLRFLKKRHTPTETRNIGPEEAVRIENHHPHCSMHDTRKIQHACADLTPDAQRALDAIEFITENRRDEEINKQMKDDWKYVSMVIDRFLLYGFFAVTLGGTIGIIASAPTIFETVDENQNIKRLKYLYKLNRNYSFNDTYQPGIY</sequence>
<keyword evidence="11" id="KW-0675">Receptor</keyword>
<dbReference type="OrthoDB" id="5975154at2759"/>
<comment type="subcellular location">
    <subcellularLocation>
        <location evidence="16">Postsynaptic cell membrane</location>
        <topology evidence="16">Multi-pass membrane protein</topology>
    </subcellularLocation>
</comment>
<dbReference type="InterPro" id="IPR006202">
    <property type="entry name" value="Neur_chan_lig-bd"/>
</dbReference>
<keyword evidence="21" id="KW-1185">Reference proteome</keyword>
<keyword evidence="2 17" id="KW-0813">Transport</keyword>
<feature type="transmembrane region" description="Helical" evidence="17">
    <location>
        <begin position="267"/>
        <end position="290"/>
    </location>
</feature>
<evidence type="ECO:0000256" key="3">
    <source>
        <dbReference type="ARBA" id="ARBA00022475"/>
    </source>
</evidence>
<evidence type="ECO:0000256" key="10">
    <source>
        <dbReference type="ARBA" id="ARBA00023157"/>
    </source>
</evidence>
<dbReference type="PROSITE" id="PS00236">
    <property type="entry name" value="NEUROTR_ION_CHANNEL"/>
    <property type="match status" value="1"/>
</dbReference>
<dbReference type="GO" id="GO:0022848">
    <property type="term" value="F:acetylcholine-gated monoatomic cation-selective channel activity"/>
    <property type="evidence" value="ECO:0007669"/>
    <property type="project" value="InterPro"/>
</dbReference>
<name>A0A2A2JQ44_9BILA</name>
<comment type="caution">
    <text evidence="20">The sequence shown here is derived from an EMBL/GenBank/DDBJ whole genome shotgun (WGS) entry which is preliminary data.</text>
</comment>
<keyword evidence="4 17" id="KW-0812">Transmembrane</keyword>
<dbReference type="AlphaFoldDB" id="A0A2A2JQ44"/>
<proteinExistence type="inferred from homology"/>
<feature type="domain" description="Neurotransmitter-gated ion-channel ligand-binding" evidence="18">
    <location>
        <begin position="36"/>
        <end position="238"/>
    </location>
</feature>
<dbReference type="CDD" id="cd19064">
    <property type="entry name" value="LGIC_TM_nAChR"/>
    <property type="match status" value="1"/>
</dbReference>
<dbReference type="Proteomes" id="UP000218231">
    <property type="component" value="Unassembled WGS sequence"/>
</dbReference>
<evidence type="ECO:0000256" key="11">
    <source>
        <dbReference type="ARBA" id="ARBA00023170"/>
    </source>
</evidence>
<evidence type="ECO:0000256" key="8">
    <source>
        <dbReference type="ARBA" id="ARBA00023065"/>
    </source>
</evidence>
<feature type="transmembrane region" description="Helical" evidence="17">
    <location>
        <begin position="302"/>
        <end position="320"/>
    </location>
</feature>
<evidence type="ECO:0000256" key="17">
    <source>
        <dbReference type="RuleBase" id="RU000687"/>
    </source>
</evidence>
<keyword evidence="5 17" id="KW-0732">Signal</keyword>
<evidence type="ECO:0000256" key="2">
    <source>
        <dbReference type="ARBA" id="ARBA00022448"/>
    </source>
</evidence>
<reference evidence="20 21" key="1">
    <citation type="journal article" date="2017" name="Curr. Biol.">
        <title>Genome architecture and evolution of a unichromosomal asexual nematode.</title>
        <authorList>
            <person name="Fradin H."/>
            <person name="Zegar C."/>
            <person name="Gutwein M."/>
            <person name="Lucas J."/>
            <person name="Kovtun M."/>
            <person name="Corcoran D."/>
            <person name="Baugh L.R."/>
            <person name="Kiontke K."/>
            <person name="Gunsalus K."/>
            <person name="Fitch D.H."/>
            <person name="Piano F."/>
        </authorList>
    </citation>
    <scope>NUCLEOTIDE SEQUENCE [LARGE SCALE GENOMIC DNA]</scope>
    <source>
        <strain evidence="20">PF1309</strain>
    </source>
</reference>
<organism evidence="20 21">
    <name type="scientific">Diploscapter pachys</name>
    <dbReference type="NCBI Taxonomy" id="2018661"/>
    <lineage>
        <taxon>Eukaryota</taxon>
        <taxon>Metazoa</taxon>
        <taxon>Ecdysozoa</taxon>
        <taxon>Nematoda</taxon>
        <taxon>Chromadorea</taxon>
        <taxon>Rhabditida</taxon>
        <taxon>Rhabditina</taxon>
        <taxon>Rhabditomorpha</taxon>
        <taxon>Rhabditoidea</taxon>
        <taxon>Rhabditidae</taxon>
        <taxon>Diploscapter</taxon>
    </lineage>
</organism>
<evidence type="ECO:0000256" key="12">
    <source>
        <dbReference type="ARBA" id="ARBA00023180"/>
    </source>
</evidence>
<dbReference type="STRING" id="2018661.A0A2A2JQ44"/>